<evidence type="ECO:0000256" key="2">
    <source>
        <dbReference type="ARBA" id="ARBA00022517"/>
    </source>
</evidence>
<evidence type="ECO:0000259" key="6">
    <source>
        <dbReference type="Pfam" id="PF01782"/>
    </source>
</evidence>
<dbReference type="HAMAP" id="MF_00014">
    <property type="entry name" value="Ribosome_mat_RimM"/>
    <property type="match status" value="1"/>
</dbReference>
<dbReference type="GO" id="GO:0006364">
    <property type="term" value="P:rRNA processing"/>
    <property type="evidence" value="ECO:0007669"/>
    <property type="project" value="UniProtKB-UniRule"/>
</dbReference>
<reference evidence="8 9" key="1">
    <citation type="submission" date="2016-10" db="EMBL/GenBank/DDBJ databases">
        <authorList>
            <person name="de Groot N.N."/>
        </authorList>
    </citation>
    <scope>NUCLEOTIDE SEQUENCE [LARGE SCALE GENOMIC DNA]</scope>
    <source>
        <strain evidence="8 9">DSM 26915</strain>
    </source>
</reference>
<dbReference type="InterPro" id="IPR056792">
    <property type="entry name" value="PRC_RimM"/>
</dbReference>
<feature type="domain" description="RimM N-terminal" evidence="6">
    <location>
        <begin position="6"/>
        <end position="85"/>
    </location>
</feature>
<keyword evidence="3 5" id="KW-0698">rRNA processing</keyword>
<keyword evidence="9" id="KW-1185">Reference proteome</keyword>
<feature type="domain" description="Ribosome maturation factor RimM PRC barrel" evidence="7">
    <location>
        <begin position="98"/>
        <end position="166"/>
    </location>
</feature>
<dbReference type="PANTHER" id="PTHR33692">
    <property type="entry name" value="RIBOSOME MATURATION FACTOR RIMM"/>
    <property type="match status" value="1"/>
</dbReference>
<dbReference type="AlphaFoldDB" id="A0A1H5UDU4"/>
<keyword evidence="4 5" id="KW-0143">Chaperone</keyword>
<dbReference type="GO" id="GO:0043022">
    <property type="term" value="F:ribosome binding"/>
    <property type="evidence" value="ECO:0007669"/>
    <property type="project" value="InterPro"/>
</dbReference>
<dbReference type="NCBIfam" id="TIGR02273">
    <property type="entry name" value="16S_RimM"/>
    <property type="match status" value="1"/>
</dbReference>
<dbReference type="Gene3D" id="2.40.30.60">
    <property type="entry name" value="RimM"/>
    <property type="match status" value="1"/>
</dbReference>
<comment type="subunit">
    <text evidence="5">Binds ribosomal protein uS19.</text>
</comment>
<dbReference type="EMBL" id="FNUZ01000001">
    <property type="protein sequence ID" value="SEF72501.1"/>
    <property type="molecule type" value="Genomic_DNA"/>
</dbReference>
<evidence type="ECO:0000256" key="3">
    <source>
        <dbReference type="ARBA" id="ARBA00022552"/>
    </source>
</evidence>
<protein>
    <recommendedName>
        <fullName evidence="5">Ribosome maturation factor RimM</fullName>
    </recommendedName>
</protein>
<name>A0A1H5UDU4_9RHOB</name>
<sequence length="170" mass="18194">MSDMICVGVIGGAFGVNGEVRIKSYTADPEAIEDYAPLQTEDGSKTFDIQITRGVKQGFAARLSDVRTKEEADALKGVRLFAPRDRLPNLPDDEYYHADLIGLSVYDTGGQLIGKVRNVLNHGASDILEIAIDGKSGTTLLPFTLAAVPTVDLTAGRIVADPPDGLFDDE</sequence>
<organism evidence="8 9">
    <name type="scientific">Thalassococcus halodurans</name>
    <dbReference type="NCBI Taxonomy" id="373675"/>
    <lineage>
        <taxon>Bacteria</taxon>
        <taxon>Pseudomonadati</taxon>
        <taxon>Pseudomonadota</taxon>
        <taxon>Alphaproteobacteria</taxon>
        <taxon>Rhodobacterales</taxon>
        <taxon>Roseobacteraceae</taxon>
        <taxon>Thalassococcus</taxon>
    </lineage>
</organism>
<evidence type="ECO:0000256" key="5">
    <source>
        <dbReference type="HAMAP-Rule" id="MF_00014"/>
    </source>
</evidence>
<dbReference type="SUPFAM" id="SSF50447">
    <property type="entry name" value="Translation proteins"/>
    <property type="match status" value="1"/>
</dbReference>
<accession>A0A1H5UDU4</accession>
<comment type="subcellular location">
    <subcellularLocation>
        <location evidence="5">Cytoplasm</location>
    </subcellularLocation>
</comment>
<evidence type="ECO:0000259" key="7">
    <source>
        <dbReference type="Pfam" id="PF24986"/>
    </source>
</evidence>
<dbReference type="InterPro" id="IPR009000">
    <property type="entry name" value="Transl_B-barrel_sf"/>
</dbReference>
<dbReference type="Pfam" id="PF01782">
    <property type="entry name" value="RimM"/>
    <property type="match status" value="1"/>
</dbReference>
<evidence type="ECO:0000313" key="8">
    <source>
        <dbReference type="EMBL" id="SEF72501.1"/>
    </source>
</evidence>
<dbReference type="InterPro" id="IPR002676">
    <property type="entry name" value="RimM_N"/>
</dbReference>
<comment type="domain">
    <text evidence="5">The PRC barrel domain binds ribosomal protein uS19.</text>
</comment>
<comment type="function">
    <text evidence="5">An accessory protein needed during the final step in the assembly of 30S ribosomal subunit, possibly for assembly of the head region. Essential for efficient processing of 16S rRNA. May be needed both before and after RbfA during the maturation of 16S rRNA. It has affinity for free ribosomal 30S subunits but not for 70S ribosomes.</text>
</comment>
<keyword evidence="1 5" id="KW-0963">Cytoplasm</keyword>
<dbReference type="PANTHER" id="PTHR33692:SF1">
    <property type="entry name" value="RIBOSOME MATURATION FACTOR RIMM"/>
    <property type="match status" value="1"/>
</dbReference>
<dbReference type="Pfam" id="PF24986">
    <property type="entry name" value="PRC_RimM"/>
    <property type="match status" value="1"/>
</dbReference>
<dbReference type="OrthoDB" id="9788191at2"/>
<gene>
    <name evidence="5" type="primary">rimM</name>
    <name evidence="8" type="ORF">SAMN04488045_0945</name>
</gene>
<dbReference type="GO" id="GO:0005840">
    <property type="term" value="C:ribosome"/>
    <property type="evidence" value="ECO:0007669"/>
    <property type="project" value="InterPro"/>
</dbReference>
<evidence type="ECO:0000313" key="9">
    <source>
        <dbReference type="Proteomes" id="UP000236752"/>
    </source>
</evidence>
<evidence type="ECO:0000256" key="4">
    <source>
        <dbReference type="ARBA" id="ARBA00023186"/>
    </source>
</evidence>
<proteinExistence type="inferred from homology"/>
<dbReference type="SUPFAM" id="SSF50346">
    <property type="entry name" value="PRC-barrel domain"/>
    <property type="match status" value="1"/>
</dbReference>
<dbReference type="Gene3D" id="2.30.30.240">
    <property type="entry name" value="PRC-barrel domain"/>
    <property type="match status" value="1"/>
</dbReference>
<dbReference type="GO" id="GO:0005737">
    <property type="term" value="C:cytoplasm"/>
    <property type="evidence" value="ECO:0007669"/>
    <property type="project" value="UniProtKB-SubCell"/>
</dbReference>
<keyword evidence="2 5" id="KW-0690">Ribosome biogenesis</keyword>
<evidence type="ECO:0000256" key="1">
    <source>
        <dbReference type="ARBA" id="ARBA00022490"/>
    </source>
</evidence>
<dbReference type="InterPro" id="IPR011961">
    <property type="entry name" value="RimM"/>
</dbReference>
<dbReference type="InterPro" id="IPR036976">
    <property type="entry name" value="RimM_N_sf"/>
</dbReference>
<dbReference type="Proteomes" id="UP000236752">
    <property type="component" value="Unassembled WGS sequence"/>
</dbReference>
<comment type="similarity">
    <text evidence="5">Belongs to the RimM family.</text>
</comment>
<dbReference type="GO" id="GO:0042274">
    <property type="term" value="P:ribosomal small subunit biogenesis"/>
    <property type="evidence" value="ECO:0007669"/>
    <property type="project" value="UniProtKB-UniRule"/>
</dbReference>
<dbReference type="InterPro" id="IPR011033">
    <property type="entry name" value="PRC_barrel-like_sf"/>
</dbReference>
<dbReference type="RefSeq" id="WP_103909276.1">
    <property type="nucleotide sequence ID" value="NZ_FNUZ01000001.1"/>
</dbReference>